<dbReference type="GO" id="GO:0030170">
    <property type="term" value="F:pyridoxal phosphate binding"/>
    <property type="evidence" value="ECO:0007669"/>
    <property type="project" value="InterPro"/>
</dbReference>
<dbReference type="Pfam" id="PF00155">
    <property type="entry name" value="Aminotran_1_2"/>
    <property type="match status" value="1"/>
</dbReference>
<dbReference type="RefSeq" id="WP_160425944.1">
    <property type="nucleotide sequence ID" value="NZ_WSTA01000067.1"/>
</dbReference>
<dbReference type="InterPro" id="IPR004839">
    <property type="entry name" value="Aminotransferase_I/II_large"/>
</dbReference>
<keyword evidence="8 9" id="KW-0368">Histidine biosynthesis</keyword>
<sequence length="374" mass="39408">MTSLDDLPIRDDLRGRSPYGAPQKTVPVALNVNENTHPIPEDVAHDVVARVAEAILSLNRYPDREFTALREALAGYLGHGLEAANLWAANGSNEVLQQLLQAFGGPGRTALGFSPTYSMYPLLAAGTGTAWIDAPRDADFELTAETAVAAVHEHDPDLVLLCAPNNPTGTPVSLEVIEAVADAARGIVIVDEAYFEFAEPGAPSALTLLAGRPRLVVSRTMSKAFAFAGARVGYLAADPAVTDAVRLVRLPYHLSAITQAAALGALAHSDEMLATVADIRGQRERIERELAALGFRPYRSGANFVLFGGVADPHAVFTALLERGILIRDIGLPGTLRVTAGTETETTAFLEALAALGSAAVAVDADTESARRSA</sequence>
<feature type="region of interest" description="Disordered" evidence="10">
    <location>
        <begin position="1"/>
        <end position="24"/>
    </location>
</feature>
<keyword evidence="7 9" id="KW-0663">Pyridoxal phosphate</keyword>
<feature type="domain" description="Aminotransferase class I/classII large" evidence="11">
    <location>
        <begin position="28"/>
        <end position="353"/>
    </location>
</feature>
<dbReference type="HAMAP" id="MF_01023">
    <property type="entry name" value="HisC_aminotrans_2"/>
    <property type="match status" value="1"/>
</dbReference>
<evidence type="ECO:0000256" key="2">
    <source>
        <dbReference type="ARBA" id="ARBA00007970"/>
    </source>
</evidence>
<evidence type="ECO:0000256" key="9">
    <source>
        <dbReference type="HAMAP-Rule" id="MF_01023"/>
    </source>
</evidence>
<evidence type="ECO:0000256" key="3">
    <source>
        <dbReference type="ARBA" id="ARBA00011738"/>
    </source>
</evidence>
<dbReference type="Gene3D" id="3.90.1150.10">
    <property type="entry name" value="Aspartate Aminotransferase, domain 1"/>
    <property type="match status" value="1"/>
</dbReference>
<evidence type="ECO:0000256" key="10">
    <source>
        <dbReference type="SAM" id="MobiDB-lite"/>
    </source>
</evidence>
<evidence type="ECO:0000256" key="1">
    <source>
        <dbReference type="ARBA" id="ARBA00001933"/>
    </source>
</evidence>
<dbReference type="AlphaFoldDB" id="A0A6I4P3W7"/>
<dbReference type="UniPathway" id="UPA00031">
    <property type="reaction ID" value="UER00012"/>
</dbReference>
<comment type="similarity">
    <text evidence="2 9">Belongs to the class-II pyridoxal-phosphate-dependent aminotransferase family. Histidinol-phosphate aminotransferase subfamily.</text>
</comment>
<dbReference type="NCBIfam" id="NF002877">
    <property type="entry name" value="PRK03317.1"/>
    <property type="match status" value="1"/>
</dbReference>
<comment type="subunit">
    <text evidence="3 9">Homodimer.</text>
</comment>
<dbReference type="SUPFAM" id="SSF53383">
    <property type="entry name" value="PLP-dependent transferases"/>
    <property type="match status" value="1"/>
</dbReference>
<dbReference type="InterPro" id="IPR015422">
    <property type="entry name" value="PyrdxlP-dep_Trfase_small"/>
</dbReference>
<keyword evidence="6 9" id="KW-0808">Transferase</keyword>
<dbReference type="InterPro" id="IPR015421">
    <property type="entry name" value="PyrdxlP-dep_Trfase_major"/>
</dbReference>
<keyword evidence="4 9" id="KW-0032">Aminotransferase</keyword>
<dbReference type="GO" id="GO:0004400">
    <property type="term" value="F:histidinol-phosphate transaminase activity"/>
    <property type="evidence" value="ECO:0007669"/>
    <property type="project" value="UniProtKB-UniRule"/>
</dbReference>
<dbReference type="InterPro" id="IPR015424">
    <property type="entry name" value="PyrdxlP-dep_Trfase"/>
</dbReference>
<dbReference type="PANTHER" id="PTHR42885:SF2">
    <property type="entry name" value="HISTIDINOL-PHOSPHATE AMINOTRANSFERASE"/>
    <property type="match status" value="1"/>
</dbReference>
<comment type="caution">
    <text evidence="12">The sequence shown here is derived from an EMBL/GenBank/DDBJ whole genome shotgun (WGS) entry which is preliminary data.</text>
</comment>
<protein>
    <recommendedName>
        <fullName evidence="9">Histidinol-phosphate aminotransferase</fullName>
        <ecNumber evidence="9">2.6.1.9</ecNumber>
    </recommendedName>
    <alternativeName>
        <fullName evidence="9">Imidazole acetol-phosphate transaminase</fullName>
    </alternativeName>
</protein>
<gene>
    <name evidence="9" type="primary">hisC</name>
    <name evidence="12" type="ORF">GB864_13575</name>
</gene>
<comment type="catalytic activity">
    <reaction evidence="9">
        <text>L-histidinol phosphate + 2-oxoglutarate = 3-(imidazol-4-yl)-2-oxopropyl phosphate + L-glutamate</text>
        <dbReference type="Rhea" id="RHEA:23744"/>
        <dbReference type="ChEBI" id="CHEBI:16810"/>
        <dbReference type="ChEBI" id="CHEBI:29985"/>
        <dbReference type="ChEBI" id="CHEBI:57766"/>
        <dbReference type="ChEBI" id="CHEBI:57980"/>
        <dbReference type="EC" id="2.6.1.9"/>
    </reaction>
</comment>
<evidence type="ECO:0000256" key="8">
    <source>
        <dbReference type="ARBA" id="ARBA00023102"/>
    </source>
</evidence>
<dbReference type="Proteomes" id="UP000438182">
    <property type="component" value="Unassembled WGS sequence"/>
</dbReference>
<comment type="pathway">
    <text evidence="9">Amino-acid biosynthesis; L-histidine biosynthesis; L-histidine from 5-phospho-alpha-D-ribose 1-diphosphate: step 7/9.</text>
</comment>
<organism evidence="12 13">
    <name type="scientific">Agromyces seonyuensis</name>
    <dbReference type="NCBI Taxonomy" id="2662446"/>
    <lineage>
        <taxon>Bacteria</taxon>
        <taxon>Bacillati</taxon>
        <taxon>Actinomycetota</taxon>
        <taxon>Actinomycetes</taxon>
        <taxon>Micrococcales</taxon>
        <taxon>Microbacteriaceae</taxon>
        <taxon>Agromyces</taxon>
    </lineage>
</organism>
<dbReference type="PROSITE" id="PS00599">
    <property type="entry name" value="AA_TRANSFER_CLASS_2"/>
    <property type="match status" value="1"/>
</dbReference>
<dbReference type="InterPro" id="IPR005861">
    <property type="entry name" value="HisP_aminotrans"/>
</dbReference>
<accession>A0A6I4P3W7</accession>
<evidence type="ECO:0000256" key="6">
    <source>
        <dbReference type="ARBA" id="ARBA00022679"/>
    </source>
</evidence>
<keyword evidence="13" id="KW-1185">Reference proteome</keyword>
<dbReference type="NCBIfam" id="TIGR01141">
    <property type="entry name" value="hisC"/>
    <property type="match status" value="1"/>
</dbReference>
<comment type="cofactor">
    <cofactor evidence="1 9">
        <name>pyridoxal 5'-phosphate</name>
        <dbReference type="ChEBI" id="CHEBI:597326"/>
    </cofactor>
</comment>
<keyword evidence="5 9" id="KW-0028">Amino-acid biosynthesis</keyword>
<name>A0A6I4P3W7_9MICO</name>
<dbReference type="EC" id="2.6.1.9" evidence="9"/>
<proteinExistence type="inferred from homology"/>
<evidence type="ECO:0000256" key="5">
    <source>
        <dbReference type="ARBA" id="ARBA00022605"/>
    </source>
</evidence>
<dbReference type="GO" id="GO:0000105">
    <property type="term" value="P:L-histidine biosynthetic process"/>
    <property type="evidence" value="ECO:0007669"/>
    <property type="project" value="UniProtKB-UniRule"/>
</dbReference>
<evidence type="ECO:0000313" key="12">
    <source>
        <dbReference type="EMBL" id="MWB99575.1"/>
    </source>
</evidence>
<feature type="modified residue" description="N6-(pyridoxal phosphate)lysine" evidence="9">
    <location>
        <position position="223"/>
    </location>
</feature>
<dbReference type="Gene3D" id="3.40.640.10">
    <property type="entry name" value="Type I PLP-dependent aspartate aminotransferase-like (Major domain)"/>
    <property type="match status" value="1"/>
</dbReference>
<evidence type="ECO:0000256" key="7">
    <source>
        <dbReference type="ARBA" id="ARBA00022898"/>
    </source>
</evidence>
<dbReference type="InterPro" id="IPR001917">
    <property type="entry name" value="Aminotrans_II_pyridoxalP_BS"/>
</dbReference>
<reference evidence="12 13" key="1">
    <citation type="submission" date="2019-12" db="EMBL/GenBank/DDBJ databases">
        <authorList>
            <person name="Kim Y.S."/>
        </authorList>
    </citation>
    <scope>NUCLEOTIDE SEQUENCE [LARGE SCALE GENOMIC DNA]</scope>
    <source>
        <strain evidence="12 13">MMS17-SY077</strain>
    </source>
</reference>
<dbReference type="CDD" id="cd00609">
    <property type="entry name" value="AAT_like"/>
    <property type="match status" value="1"/>
</dbReference>
<dbReference type="PANTHER" id="PTHR42885">
    <property type="entry name" value="HISTIDINOL-PHOSPHATE AMINOTRANSFERASE-RELATED"/>
    <property type="match status" value="1"/>
</dbReference>
<evidence type="ECO:0000256" key="4">
    <source>
        <dbReference type="ARBA" id="ARBA00022576"/>
    </source>
</evidence>
<dbReference type="EMBL" id="WSTA01000067">
    <property type="protein sequence ID" value="MWB99575.1"/>
    <property type="molecule type" value="Genomic_DNA"/>
</dbReference>
<evidence type="ECO:0000313" key="13">
    <source>
        <dbReference type="Proteomes" id="UP000438182"/>
    </source>
</evidence>
<evidence type="ECO:0000259" key="11">
    <source>
        <dbReference type="Pfam" id="PF00155"/>
    </source>
</evidence>